<comment type="caution">
    <text evidence="1">The sequence shown here is derived from an EMBL/GenBank/DDBJ whole genome shotgun (WGS) entry which is preliminary data.</text>
</comment>
<organism evidence="1 2">
    <name type="scientific">Fodinicola feengrottensis</name>
    <dbReference type="NCBI Taxonomy" id="435914"/>
    <lineage>
        <taxon>Bacteria</taxon>
        <taxon>Bacillati</taxon>
        <taxon>Actinomycetota</taxon>
        <taxon>Actinomycetes</taxon>
        <taxon>Mycobacteriales</taxon>
        <taxon>Fodinicola</taxon>
    </lineage>
</organism>
<dbReference type="RefSeq" id="WP_344314661.1">
    <property type="nucleotide sequence ID" value="NZ_BAAANY010000038.1"/>
</dbReference>
<keyword evidence="2" id="KW-1185">Reference proteome</keyword>
<dbReference type="InterPro" id="IPR000760">
    <property type="entry name" value="Inositol_monophosphatase-like"/>
</dbReference>
<name>A0ABN2IWQ4_9ACTN</name>
<dbReference type="PANTHER" id="PTHR43028:SF5">
    <property type="entry name" value="3'(2'),5'-BISPHOSPHATE NUCLEOTIDASE 1"/>
    <property type="match status" value="1"/>
</dbReference>
<reference evidence="1 2" key="1">
    <citation type="journal article" date="2019" name="Int. J. Syst. Evol. Microbiol.">
        <title>The Global Catalogue of Microorganisms (GCM) 10K type strain sequencing project: providing services to taxonomists for standard genome sequencing and annotation.</title>
        <authorList>
            <consortium name="The Broad Institute Genomics Platform"/>
            <consortium name="The Broad Institute Genome Sequencing Center for Infectious Disease"/>
            <person name="Wu L."/>
            <person name="Ma J."/>
        </authorList>
    </citation>
    <scope>NUCLEOTIDE SEQUENCE [LARGE SCALE GENOMIC DNA]</scope>
    <source>
        <strain evidence="1 2">JCM 14718</strain>
    </source>
</reference>
<dbReference type="Proteomes" id="UP001500618">
    <property type="component" value="Unassembled WGS sequence"/>
</dbReference>
<evidence type="ECO:0000313" key="2">
    <source>
        <dbReference type="Proteomes" id="UP001500618"/>
    </source>
</evidence>
<dbReference type="SUPFAM" id="SSF56655">
    <property type="entry name" value="Carbohydrate phosphatase"/>
    <property type="match status" value="1"/>
</dbReference>
<accession>A0ABN2IWQ4</accession>
<dbReference type="EMBL" id="BAAANY010000038">
    <property type="protein sequence ID" value="GAA1713087.1"/>
    <property type="molecule type" value="Genomic_DNA"/>
</dbReference>
<protein>
    <recommendedName>
        <fullName evidence="3">Inositol monophosphatase</fullName>
    </recommendedName>
</protein>
<dbReference type="InterPro" id="IPR050725">
    <property type="entry name" value="CysQ/Inositol_MonoPase"/>
</dbReference>
<sequence length="308" mass="33958">MSDFTLPELANSVVDIVKAIIADIRPRLIESAVTGKHGEKDNLRHDDNFLSEFDIRLHKLYRSMLEERLPEFIYASEEADPEVVGSNPDPDLLVLIDPLDTSELAVRALQGYTHIMVYSRKLARPLVAVVGDIFHHVQLYVAARDVGGEDHACIVMAGMDPIPMNVHPLLDVPSALVTNYLMRPLERFLPLATQRRLMERLSETSGDGKSRGRIGVDFGSISLCHVAAGFTDATIEFAKGFAVWDLYPGHYILHAAGGVVIDLTGQAIPLNYRLESPGDVAAAMDRRQKFIAASTPDLASDLLHLLDI</sequence>
<dbReference type="Pfam" id="PF00459">
    <property type="entry name" value="Inositol_P"/>
    <property type="match status" value="1"/>
</dbReference>
<dbReference type="PRINTS" id="PR00377">
    <property type="entry name" value="IMPHPHTASES"/>
</dbReference>
<dbReference type="PANTHER" id="PTHR43028">
    <property type="entry name" value="3'(2'),5'-BISPHOSPHATE NUCLEOTIDASE 1"/>
    <property type="match status" value="1"/>
</dbReference>
<evidence type="ECO:0008006" key="3">
    <source>
        <dbReference type="Google" id="ProtNLM"/>
    </source>
</evidence>
<dbReference type="Gene3D" id="3.40.190.80">
    <property type="match status" value="1"/>
</dbReference>
<dbReference type="Gene3D" id="3.30.540.10">
    <property type="entry name" value="Fructose-1,6-Bisphosphatase, subunit A, domain 1"/>
    <property type="match status" value="1"/>
</dbReference>
<gene>
    <name evidence="1" type="ORF">GCM10009765_72730</name>
</gene>
<proteinExistence type="predicted"/>
<evidence type="ECO:0000313" key="1">
    <source>
        <dbReference type="EMBL" id="GAA1713087.1"/>
    </source>
</evidence>